<dbReference type="InterPro" id="IPR050836">
    <property type="entry name" value="SDS22/Internalin_LRR"/>
</dbReference>
<keyword evidence="5" id="KW-1185">Reference proteome</keyword>
<dbReference type="Gene3D" id="3.80.10.10">
    <property type="entry name" value="Ribonuclease Inhibitor"/>
    <property type="match status" value="1"/>
</dbReference>
<dbReference type="EMBL" id="CAKMMF010000005">
    <property type="protein sequence ID" value="CAH1198919.1"/>
    <property type="molecule type" value="Genomic_DNA"/>
</dbReference>
<evidence type="ECO:0000256" key="1">
    <source>
        <dbReference type="ARBA" id="ARBA00022614"/>
    </source>
</evidence>
<accession>A0ABM9BYV3</accession>
<sequence>MERELNEIKIWLMVTTDKCTRITNENDDDYYNFISPYFKGTRTEWKPIKFTTGRKGNKSDCAEFELGYPVFMRKAKEILAPYMEQDVEFLPIMHDEHELFMVKVNRVQDFVDMSNPVQRRINYGFFSDYVHIHPEKIDEDVHIFRKPQPSTSFIYVSDVLKQAVEANKLKGFHFVEIWDTENTEDTKKERLKRYDIYYEGLSSRERVSFHDAWRMVSHEGKIVRNNNKMIRNSEGVILIGEIFTDETVRWIDPTYIAPLYFDLQWIVYEGNESDRSMQEYFAELSFEVNGPGGNPVAIPDKVLEAIIRRELQLYKDELTDTNLLKLIQLSPGHGDASPASLRGLEFAKNLMSLSVGNHPNFDLKELTHIPESVEALAMRNCGLSGIAIMKDLTLPRISSLYLEDNSIDDLSPLIKFSATLSHINVGSNQIKSILPLNELRRLDYINIRNNPVTNISELELPKLRYLYIDGIQTEDWSFLSMNFPALEYVSISDEGMTEGAAKSLKEVIKKKLFTVYWSKSENGDGKLYNRKFIK</sequence>
<dbReference type="InterPro" id="IPR012433">
    <property type="entry name" value="Imm11"/>
</dbReference>
<dbReference type="PANTHER" id="PTHR46652:SF3">
    <property type="entry name" value="LEUCINE-RICH REPEAT-CONTAINING PROTEIN 9"/>
    <property type="match status" value="1"/>
</dbReference>
<name>A0ABM9BYV3_9BACL</name>
<feature type="domain" description="Immunity MXAN-0049 protein" evidence="3">
    <location>
        <begin position="98"/>
        <end position="177"/>
    </location>
</feature>
<dbReference type="Proteomes" id="UP000838686">
    <property type="component" value="Unassembled WGS sequence"/>
</dbReference>
<evidence type="ECO:0000256" key="2">
    <source>
        <dbReference type="ARBA" id="ARBA00022737"/>
    </source>
</evidence>
<dbReference type="InterPro" id="IPR032675">
    <property type="entry name" value="LRR_dom_sf"/>
</dbReference>
<protein>
    <recommendedName>
        <fullName evidence="3">Immunity MXAN-0049 protein domain-containing protein</fullName>
    </recommendedName>
</protein>
<evidence type="ECO:0000313" key="5">
    <source>
        <dbReference type="Proteomes" id="UP000838686"/>
    </source>
</evidence>
<evidence type="ECO:0000259" key="3">
    <source>
        <dbReference type="Pfam" id="PF07791"/>
    </source>
</evidence>
<organism evidence="4 5">
    <name type="scientific">Paenibacillus plantiphilus</name>
    <dbReference type="NCBI Taxonomy" id="2905650"/>
    <lineage>
        <taxon>Bacteria</taxon>
        <taxon>Bacillati</taxon>
        <taxon>Bacillota</taxon>
        <taxon>Bacilli</taxon>
        <taxon>Bacillales</taxon>
        <taxon>Paenibacillaceae</taxon>
        <taxon>Paenibacillus</taxon>
    </lineage>
</organism>
<dbReference type="Pfam" id="PF07791">
    <property type="entry name" value="Imm11"/>
    <property type="match status" value="1"/>
</dbReference>
<evidence type="ECO:0000313" key="4">
    <source>
        <dbReference type="EMBL" id="CAH1198919.1"/>
    </source>
</evidence>
<keyword evidence="1" id="KW-0433">Leucine-rich repeat</keyword>
<gene>
    <name evidence="4" type="ORF">PAECIP111893_01168</name>
</gene>
<dbReference type="PROSITE" id="PS51450">
    <property type="entry name" value="LRR"/>
    <property type="match status" value="1"/>
</dbReference>
<reference evidence="4" key="1">
    <citation type="submission" date="2022-01" db="EMBL/GenBank/DDBJ databases">
        <authorList>
            <person name="Criscuolo A."/>
        </authorList>
    </citation>
    <scope>NUCLEOTIDE SEQUENCE</scope>
    <source>
        <strain evidence="4">CIP111893</strain>
    </source>
</reference>
<proteinExistence type="predicted"/>
<comment type="caution">
    <text evidence="4">The sequence shown here is derived from an EMBL/GenBank/DDBJ whole genome shotgun (WGS) entry which is preliminary data.</text>
</comment>
<keyword evidence="2" id="KW-0677">Repeat</keyword>
<dbReference type="PANTHER" id="PTHR46652">
    <property type="entry name" value="LEUCINE-RICH REPEAT AND IQ DOMAIN-CONTAINING PROTEIN 1-RELATED"/>
    <property type="match status" value="1"/>
</dbReference>
<dbReference type="InterPro" id="IPR001611">
    <property type="entry name" value="Leu-rich_rpt"/>
</dbReference>
<dbReference type="SUPFAM" id="SSF52058">
    <property type="entry name" value="L domain-like"/>
    <property type="match status" value="1"/>
</dbReference>
<dbReference type="RefSeq" id="WP_236339532.1">
    <property type="nucleotide sequence ID" value="NZ_CAKMMF010000005.1"/>
</dbReference>